<accession>A0ABV9XRW5</accession>
<name>A0ABV9XRW5_9ACTN</name>
<dbReference type="RefSeq" id="WP_345689827.1">
    <property type="nucleotide sequence ID" value="NZ_BAABIT010000001.1"/>
</dbReference>
<gene>
    <name evidence="1" type="ORF">ACFPM3_29255</name>
</gene>
<comment type="caution">
    <text evidence="1">The sequence shown here is derived from an EMBL/GenBank/DDBJ whole genome shotgun (WGS) entry which is preliminary data.</text>
</comment>
<evidence type="ECO:0000313" key="2">
    <source>
        <dbReference type="Proteomes" id="UP001595829"/>
    </source>
</evidence>
<proteinExistence type="predicted"/>
<protein>
    <submittedName>
        <fullName evidence="1">Uncharacterized protein</fullName>
    </submittedName>
</protein>
<organism evidence="1 2">
    <name type="scientific">Streptomyces coeruleoprunus</name>
    <dbReference type="NCBI Taxonomy" id="285563"/>
    <lineage>
        <taxon>Bacteria</taxon>
        <taxon>Bacillati</taxon>
        <taxon>Actinomycetota</taxon>
        <taxon>Actinomycetes</taxon>
        <taxon>Kitasatosporales</taxon>
        <taxon>Streptomycetaceae</taxon>
        <taxon>Streptomyces</taxon>
    </lineage>
</organism>
<dbReference type="Proteomes" id="UP001595829">
    <property type="component" value="Unassembled WGS sequence"/>
</dbReference>
<dbReference type="EMBL" id="JBHSJD010000024">
    <property type="protein sequence ID" value="MFC5026227.1"/>
    <property type="molecule type" value="Genomic_DNA"/>
</dbReference>
<sequence length="126" mass="14475">MTERWCPIPSHDADPVLFRSDRTFRVWQYGVGHSQLLLRAGPEPLELLFEGVHALQLITRYEGIEIRLAEHEEAERMLDYAGLKAPWRERRLPLALHSATGTGFVVCARAKALRGEDREVIWSSRP</sequence>
<evidence type="ECO:0000313" key="1">
    <source>
        <dbReference type="EMBL" id="MFC5026227.1"/>
    </source>
</evidence>
<reference evidence="2" key="1">
    <citation type="journal article" date="2019" name="Int. J. Syst. Evol. Microbiol.">
        <title>The Global Catalogue of Microorganisms (GCM) 10K type strain sequencing project: providing services to taxonomists for standard genome sequencing and annotation.</title>
        <authorList>
            <consortium name="The Broad Institute Genomics Platform"/>
            <consortium name="The Broad Institute Genome Sequencing Center for Infectious Disease"/>
            <person name="Wu L."/>
            <person name="Ma J."/>
        </authorList>
    </citation>
    <scope>NUCLEOTIDE SEQUENCE [LARGE SCALE GENOMIC DNA]</scope>
    <source>
        <strain evidence="2">CGMCC 4.1648</strain>
    </source>
</reference>
<keyword evidence="2" id="KW-1185">Reference proteome</keyword>